<dbReference type="EMBL" id="KQ242172">
    <property type="protein sequence ID" value="KNC80288.1"/>
    <property type="molecule type" value="Genomic_DNA"/>
</dbReference>
<dbReference type="SUPFAM" id="SSF51197">
    <property type="entry name" value="Clavaminate synthase-like"/>
    <property type="match status" value="1"/>
</dbReference>
<dbReference type="InterPro" id="IPR051323">
    <property type="entry name" value="AtsK-like"/>
</dbReference>
<dbReference type="GO" id="GO:0005737">
    <property type="term" value="C:cytoplasm"/>
    <property type="evidence" value="ECO:0007669"/>
    <property type="project" value="TreeGrafter"/>
</dbReference>
<dbReference type="Proteomes" id="UP000054560">
    <property type="component" value="Unassembled WGS sequence"/>
</dbReference>
<organism evidence="8 9">
    <name type="scientific">Sphaeroforma arctica JP610</name>
    <dbReference type="NCBI Taxonomy" id="667725"/>
    <lineage>
        <taxon>Eukaryota</taxon>
        <taxon>Ichthyosporea</taxon>
        <taxon>Ichthyophonida</taxon>
        <taxon>Sphaeroforma</taxon>
    </lineage>
</organism>
<evidence type="ECO:0000256" key="6">
    <source>
        <dbReference type="ARBA" id="ARBA00023004"/>
    </source>
</evidence>
<dbReference type="PANTHER" id="PTHR30468:SF5">
    <property type="entry name" value="ALPHA-KETOGLUTARATE-DEPENDENT SULFATE ESTER DIOXYGENASE"/>
    <property type="match status" value="1"/>
</dbReference>
<dbReference type="GeneID" id="25907857"/>
<comment type="cofactor">
    <cofactor evidence="1">
        <name>Fe(2+)</name>
        <dbReference type="ChEBI" id="CHEBI:29033"/>
    </cofactor>
</comment>
<keyword evidence="9" id="KW-1185">Reference proteome</keyword>
<evidence type="ECO:0000256" key="1">
    <source>
        <dbReference type="ARBA" id="ARBA00001954"/>
    </source>
</evidence>
<evidence type="ECO:0000256" key="4">
    <source>
        <dbReference type="ARBA" id="ARBA00022964"/>
    </source>
</evidence>
<name>A0A0L0FWF6_9EUKA</name>
<sequence>MHTSRNLLHAQKACTRYRSVSEVGLPEAVLRHSQRNYATHNRNVQIQNREHPALQQSANISHTMNGKAKQLLCPKVRSVSFIQYRGNQTQASVTTTPVFDNSALKYEHMHTLPFSSAMGAEVTGVDLSMFSDSDIDSSCTWSDSHKHDVFQEIRQALFRHKMLFFRNQVNLTHVHHQHFASLFGPFAKDAYPSTIHGCEHVKPVIKEAHTHVRMVFGSGWHTDSPFLAGPPHITTLRSVCVPPYGGDTIFANTSLAYSTLSETMQCVIEPLMVRMSLKDVLAQAQVDAGDDETTPLGRLAATKYKGVSADVLQGVRGTLHRLVGVHPVTWEKALFVDGTYTAGIDGMSDLESRAIVVFLLQHITQPAYTCRLRWEKDMLVIWDNRLCIHQAMNDYDGHRRELYRTTNRCV</sequence>
<accession>A0A0L0FWF6</accession>
<gene>
    <name evidence="8" type="ORF">SARC_07353</name>
</gene>
<reference evidence="8 9" key="1">
    <citation type="submission" date="2011-02" db="EMBL/GenBank/DDBJ databases">
        <title>The Genome Sequence of Sphaeroforma arctica JP610.</title>
        <authorList>
            <consortium name="The Broad Institute Genome Sequencing Platform"/>
            <person name="Russ C."/>
            <person name="Cuomo C."/>
            <person name="Young S.K."/>
            <person name="Zeng Q."/>
            <person name="Gargeya S."/>
            <person name="Alvarado L."/>
            <person name="Berlin A."/>
            <person name="Chapman S.B."/>
            <person name="Chen Z."/>
            <person name="Freedman E."/>
            <person name="Gellesch M."/>
            <person name="Goldberg J."/>
            <person name="Griggs A."/>
            <person name="Gujja S."/>
            <person name="Heilman E."/>
            <person name="Heiman D."/>
            <person name="Howarth C."/>
            <person name="Mehta T."/>
            <person name="Neiman D."/>
            <person name="Pearson M."/>
            <person name="Roberts A."/>
            <person name="Saif S."/>
            <person name="Shea T."/>
            <person name="Shenoy N."/>
            <person name="Sisk P."/>
            <person name="Stolte C."/>
            <person name="Sykes S."/>
            <person name="White J."/>
            <person name="Yandava C."/>
            <person name="Burger G."/>
            <person name="Gray M.W."/>
            <person name="Holland P.W.H."/>
            <person name="King N."/>
            <person name="Lang F.B.F."/>
            <person name="Roger A.J."/>
            <person name="Ruiz-Trillo I."/>
            <person name="Haas B."/>
            <person name="Nusbaum C."/>
            <person name="Birren B."/>
        </authorList>
    </citation>
    <scope>NUCLEOTIDE SEQUENCE [LARGE SCALE GENOMIC DNA]</scope>
    <source>
        <strain evidence="8 9">JP610</strain>
    </source>
</reference>
<dbReference type="OrthoDB" id="10257314at2759"/>
<dbReference type="eggNOG" id="ENOG502S204">
    <property type="taxonomic scope" value="Eukaryota"/>
</dbReference>
<dbReference type="GO" id="GO:0046872">
    <property type="term" value="F:metal ion binding"/>
    <property type="evidence" value="ECO:0007669"/>
    <property type="project" value="UniProtKB-KW"/>
</dbReference>
<evidence type="ECO:0000259" key="7">
    <source>
        <dbReference type="Pfam" id="PF02668"/>
    </source>
</evidence>
<evidence type="ECO:0000256" key="5">
    <source>
        <dbReference type="ARBA" id="ARBA00023002"/>
    </source>
</evidence>
<protein>
    <recommendedName>
        <fullName evidence="7">TauD/TfdA-like domain-containing protein</fullName>
    </recommendedName>
</protein>
<dbReference type="Pfam" id="PF02668">
    <property type="entry name" value="TauD"/>
    <property type="match status" value="1"/>
</dbReference>
<feature type="domain" description="TauD/TfdA-like" evidence="7">
    <location>
        <begin position="143"/>
        <end position="406"/>
    </location>
</feature>
<dbReference type="GO" id="GO:0016706">
    <property type="term" value="F:2-oxoglutarate-dependent dioxygenase activity"/>
    <property type="evidence" value="ECO:0007669"/>
    <property type="project" value="TreeGrafter"/>
</dbReference>
<evidence type="ECO:0000256" key="3">
    <source>
        <dbReference type="ARBA" id="ARBA00022723"/>
    </source>
</evidence>
<evidence type="ECO:0000313" key="8">
    <source>
        <dbReference type="EMBL" id="KNC80288.1"/>
    </source>
</evidence>
<dbReference type="PANTHER" id="PTHR30468">
    <property type="entry name" value="ALPHA-KETOGLUTARATE-DEPENDENT SULFONATE DIOXYGENASE"/>
    <property type="match status" value="1"/>
</dbReference>
<keyword evidence="5" id="KW-0560">Oxidoreductase</keyword>
<evidence type="ECO:0000256" key="2">
    <source>
        <dbReference type="ARBA" id="ARBA00005896"/>
    </source>
</evidence>
<dbReference type="InterPro" id="IPR042098">
    <property type="entry name" value="TauD-like_sf"/>
</dbReference>
<comment type="similarity">
    <text evidence="2">Belongs to the TfdA dioxygenase family.</text>
</comment>
<dbReference type="AlphaFoldDB" id="A0A0L0FWF6"/>
<keyword evidence="6" id="KW-0408">Iron</keyword>
<keyword evidence="4" id="KW-0223">Dioxygenase</keyword>
<proteinExistence type="inferred from homology"/>
<dbReference type="RefSeq" id="XP_014154190.1">
    <property type="nucleotide sequence ID" value="XM_014298715.1"/>
</dbReference>
<keyword evidence="3" id="KW-0479">Metal-binding</keyword>
<evidence type="ECO:0000313" key="9">
    <source>
        <dbReference type="Proteomes" id="UP000054560"/>
    </source>
</evidence>
<dbReference type="InterPro" id="IPR003819">
    <property type="entry name" value="TauD/TfdA-like"/>
</dbReference>
<dbReference type="Gene3D" id="3.60.130.10">
    <property type="entry name" value="Clavaminate synthase-like"/>
    <property type="match status" value="1"/>
</dbReference>
<dbReference type="STRING" id="667725.A0A0L0FWF6"/>